<dbReference type="InterPro" id="IPR013036">
    <property type="entry name" value="DUF1587"/>
</dbReference>
<proteinExistence type="predicted"/>
<keyword evidence="7" id="KW-1185">Reference proteome</keyword>
<gene>
    <name evidence="6" type="ORF">Mal4_18310</name>
</gene>
<dbReference type="InterPro" id="IPR013042">
    <property type="entry name" value="DUF1592"/>
</dbReference>
<dbReference type="GO" id="GO:0009055">
    <property type="term" value="F:electron transfer activity"/>
    <property type="evidence" value="ECO:0007669"/>
    <property type="project" value="InterPro"/>
</dbReference>
<dbReference type="InterPro" id="IPR011429">
    <property type="entry name" value="Cyt_c_Planctomycete-type"/>
</dbReference>
<dbReference type="Pfam" id="PF07624">
    <property type="entry name" value="PSD2"/>
    <property type="match status" value="1"/>
</dbReference>
<dbReference type="InterPro" id="IPR011478">
    <property type="entry name" value="DUF1585"/>
</dbReference>
<evidence type="ECO:0000256" key="1">
    <source>
        <dbReference type="ARBA" id="ARBA00022723"/>
    </source>
</evidence>
<accession>A0A517Z4Z0</accession>
<name>A0A517Z4Z0_9PLAN</name>
<dbReference type="RefSeq" id="WP_145368398.1">
    <property type="nucleotide sequence ID" value="NZ_CP036275.1"/>
</dbReference>
<dbReference type="InterPro" id="IPR013043">
    <property type="entry name" value="DUF1595"/>
</dbReference>
<dbReference type="GO" id="GO:0020037">
    <property type="term" value="F:heme binding"/>
    <property type="evidence" value="ECO:0007669"/>
    <property type="project" value="InterPro"/>
</dbReference>
<dbReference type="AlphaFoldDB" id="A0A517Z4Z0"/>
<evidence type="ECO:0000256" key="2">
    <source>
        <dbReference type="ARBA" id="ARBA00023004"/>
    </source>
</evidence>
<dbReference type="KEGG" id="mri:Mal4_18310"/>
<dbReference type="OrthoDB" id="175242at2"/>
<sequence precursor="true">MNRASSRYAQAAILFFCCLFVTSSTAFADDLHAGVEAFLSTHCSDCHADGAAEGGFELAALGTDLSDPAMMSRWIRVHDRVQSGEMPPPDADRPTAAARSQFLDRVAAPLSAAHATSKGTVLRRLNRREYQNTMNDLFGTQLDLEGLLPEDGRSHEFDNVGESLGLSMMHLQQYMDAAGQVLDASIASTSERPEADIIEASYRGTREGDTFIGKKWKELSDGAVVRFSGWGYPTGMMRSTNIRRPGRYRVKITGYAYQSDEPITFSVGGTSFARGSEKPTYGYFSFPPGNPGDKPAALEFETRIGTNYMLQIEPYGINDPQRYKRQSIDDYDGPGLAILAVHMEGPLVDEFPSRGHQLIFDGLERREVPPSNPSVRNKPWYKPVFEAVAENERQDVTNSLLRVAGAAFRQPVTEADIAPYLSLYFAERENGTSIEESLRTAVIAIFCSPRFLYLQEGEGRLDDYELAARLSYFLTRTHPDNELLELAAADRLASDAATLNAQTERLLQDPRFERFLVNFTDAWLDLREMDFTMPDGTLFPEFDAYLRWSMPLETREFVRELIDANLPVTNLVRSEFAMLNSRLARHYDLPSVAGSDIRRVDLPADSIRGGLLTQGAILKVTANGTNSSPVTRGAWVMERILGETPQPPPPGIPGVEPDIRGASTLRDLLDKHRNLVSCRACHQKIDPPGFALESFNPIGGYRQRYRSLGEGERVSLEIEGRKVRYRLGPEVDASGQLPDGRPFADYLEFRDLLAGEADLLARTLTKKLLTFATGRELGFSDRPEIERIVAASREQGHGVRDLIHLVVSSEIFQHK</sequence>
<reference evidence="6 7" key="1">
    <citation type="submission" date="2019-02" db="EMBL/GenBank/DDBJ databases">
        <title>Deep-cultivation of Planctomycetes and their phenomic and genomic characterization uncovers novel biology.</title>
        <authorList>
            <person name="Wiegand S."/>
            <person name="Jogler M."/>
            <person name="Boedeker C."/>
            <person name="Pinto D."/>
            <person name="Vollmers J."/>
            <person name="Rivas-Marin E."/>
            <person name="Kohn T."/>
            <person name="Peeters S.H."/>
            <person name="Heuer A."/>
            <person name="Rast P."/>
            <person name="Oberbeckmann S."/>
            <person name="Bunk B."/>
            <person name="Jeske O."/>
            <person name="Meyerdierks A."/>
            <person name="Storesund J.E."/>
            <person name="Kallscheuer N."/>
            <person name="Luecker S."/>
            <person name="Lage O.M."/>
            <person name="Pohl T."/>
            <person name="Merkel B.J."/>
            <person name="Hornburger P."/>
            <person name="Mueller R.-W."/>
            <person name="Bruemmer F."/>
            <person name="Labrenz M."/>
            <person name="Spormann A.M."/>
            <person name="Op den Camp H."/>
            <person name="Overmann J."/>
            <person name="Amann R."/>
            <person name="Jetten M.S.M."/>
            <person name="Mascher T."/>
            <person name="Medema M.H."/>
            <person name="Devos D.P."/>
            <person name="Kaster A.-K."/>
            <person name="Ovreas L."/>
            <person name="Rohde M."/>
            <person name="Galperin M.Y."/>
            <person name="Jogler C."/>
        </authorList>
    </citation>
    <scope>NUCLEOTIDE SEQUENCE [LARGE SCALE GENOMIC DNA]</scope>
    <source>
        <strain evidence="6 7">Mal4</strain>
    </source>
</reference>
<feature type="signal peptide" evidence="4">
    <location>
        <begin position="1"/>
        <end position="28"/>
    </location>
</feature>
<dbReference type="Pfam" id="PF07637">
    <property type="entry name" value="PSD5"/>
    <property type="match status" value="1"/>
</dbReference>
<keyword evidence="1 3" id="KW-0479">Metal-binding</keyword>
<dbReference type="Pfam" id="PF07635">
    <property type="entry name" value="PSCyt1"/>
    <property type="match status" value="1"/>
</dbReference>
<keyword evidence="3" id="KW-0349">Heme</keyword>
<evidence type="ECO:0000313" key="7">
    <source>
        <dbReference type="Proteomes" id="UP000320496"/>
    </source>
</evidence>
<organism evidence="6 7">
    <name type="scientific">Maioricimonas rarisocia</name>
    <dbReference type="NCBI Taxonomy" id="2528026"/>
    <lineage>
        <taxon>Bacteria</taxon>
        <taxon>Pseudomonadati</taxon>
        <taxon>Planctomycetota</taxon>
        <taxon>Planctomycetia</taxon>
        <taxon>Planctomycetales</taxon>
        <taxon>Planctomycetaceae</taxon>
        <taxon>Maioricimonas</taxon>
    </lineage>
</organism>
<evidence type="ECO:0000313" key="6">
    <source>
        <dbReference type="EMBL" id="QDU37517.1"/>
    </source>
</evidence>
<dbReference type="Pfam" id="PF07627">
    <property type="entry name" value="PSCyt3"/>
    <property type="match status" value="1"/>
</dbReference>
<protein>
    <recommendedName>
        <fullName evidence="5">Cytochrome c domain-containing protein</fullName>
    </recommendedName>
</protein>
<dbReference type="InterPro" id="IPR009056">
    <property type="entry name" value="Cyt_c-like_dom"/>
</dbReference>
<feature type="chain" id="PRO_5021697299" description="Cytochrome c domain-containing protein" evidence="4">
    <location>
        <begin position="29"/>
        <end position="815"/>
    </location>
</feature>
<dbReference type="Pfam" id="PF07626">
    <property type="entry name" value="PSD3"/>
    <property type="match status" value="1"/>
</dbReference>
<dbReference type="Proteomes" id="UP000320496">
    <property type="component" value="Chromosome"/>
</dbReference>
<dbReference type="InterPro" id="IPR013039">
    <property type="entry name" value="DUF1588"/>
</dbReference>
<evidence type="ECO:0000256" key="3">
    <source>
        <dbReference type="PROSITE-ProRule" id="PRU00433"/>
    </source>
</evidence>
<dbReference type="EMBL" id="CP036275">
    <property type="protein sequence ID" value="QDU37517.1"/>
    <property type="molecule type" value="Genomic_DNA"/>
</dbReference>
<evidence type="ECO:0000256" key="4">
    <source>
        <dbReference type="SAM" id="SignalP"/>
    </source>
</evidence>
<evidence type="ECO:0000259" key="5">
    <source>
        <dbReference type="PROSITE" id="PS51007"/>
    </source>
</evidence>
<keyword evidence="4" id="KW-0732">Signal</keyword>
<dbReference type="PROSITE" id="PS51007">
    <property type="entry name" value="CYTC"/>
    <property type="match status" value="1"/>
</dbReference>
<keyword evidence="2 3" id="KW-0408">Iron</keyword>
<dbReference type="Pfam" id="PF07631">
    <property type="entry name" value="PSD4"/>
    <property type="match status" value="1"/>
</dbReference>
<dbReference type="GO" id="GO:0046872">
    <property type="term" value="F:metal ion binding"/>
    <property type="evidence" value="ECO:0007669"/>
    <property type="project" value="UniProtKB-KW"/>
</dbReference>
<feature type="domain" description="Cytochrome c" evidence="5">
    <location>
        <begin position="29"/>
        <end position="141"/>
    </location>
</feature>